<dbReference type="NCBIfam" id="TIGR02521">
    <property type="entry name" value="type_IV_pilW"/>
    <property type="match status" value="1"/>
</dbReference>
<proteinExistence type="predicted"/>
<dbReference type="PANTHER" id="PTHR12558:SF13">
    <property type="entry name" value="CELL DIVISION CYCLE PROTEIN 27 HOMOLOG"/>
    <property type="match status" value="1"/>
</dbReference>
<dbReference type="CDD" id="cd00118">
    <property type="entry name" value="LysM"/>
    <property type="match status" value="1"/>
</dbReference>
<dbReference type="PANTHER" id="PTHR12558">
    <property type="entry name" value="CELL DIVISION CYCLE 16,23,27"/>
    <property type="match status" value="1"/>
</dbReference>
<organism evidence="3 4">
    <name type="scientific">Agaribacter flavus</name>
    <dbReference type="NCBI Taxonomy" id="1902781"/>
    <lineage>
        <taxon>Bacteria</taxon>
        <taxon>Pseudomonadati</taxon>
        <taxon>Pseudomonadota</taxon>
        <taxon>Gammaproteobacteria</taxon>
        <taxon>Alteromonadales</taxon>
        <taxon>Alteromonadaceae</taxon>
        <taxon>Agaribacter</taxon>
    </lineage>
</organism>
<dbReference type="InterPro" id="IPR013360">
    <property type="entry name" value="Pilus_4_PilW"/>
</dbReference>
<comment type="caution">
    <text evidence="3">The sequence shown here is derived from an EMBL/GenBank/DDBJ whole genome shotgun (WGS) entry which is preliminary data.</text>
</comment>
<sequence>MLKTFVVLTTVLMLGACVSEPVDPSFVGTGAIDKSEAAKTRVSLGLTYLKNGNFSQAKTNLDKAIEFAPRSGEVHYAMAYYYQQVGENDIAEEYYENALGFSRNAPDVVNSYAVFLCQQGKYEKAKEYYLKAINSRNYSATAETYENLAICTLSHGDKTQALTYFESALNHQPTRPRSLFLIAQTHADLENWEAAKKFLWRYERNAQVSAESLYLQYQIAQGLGDTKAAVGYGDLLTQMFPEHENTRRFTAQMGKFKPAAKVVRKLANVQPASVVSSAESSIENEVVTKQDGQGGKADASTNEVPLVSKAPAQINENTEKLVENDGFHVVQPKENLYRISLKYNVKMNKLLEWNNLNDASSIKIGSKLRVREPNNNE</sequence>
<dbReference type="SMART" id="SM00257">
    <property type="entry name" value="LysM"/>
    <property type="match status" value="1"/>
</dbReference>
<evidence type="ECO:0000256" key="1">
    <source>
        <dbReference type="PROSITE-ProRule" id="PRU00339"/>
    </source>
</evidence>
<dbReference type="InterPro" id="IPR036779">
    <property type="entry name" value="LysM_dom_sf"/>
</dbReference>
<feature type="repeat" description="TPR" evidence="1">
    <location>
        <begin position="142"/>
        <end position="175"/>
    </location>
</feature>
<evidence type="ECO:0000313" key="3">
    <source>
        <dbReference type="EMBL" id="MFC3121142.1"/>
    </source>
</evidence>
<dbReference type="SUPFAM" id="SSF54106">
    <property type="entry name" value="LysM domain"/>
    <property type="match status" value="1"/>
</dbReference>
<dbReference type="Gene3D" id="1.25.40.10">
    <property type="entry name" value="Tetratricopeptide repeat domain"/>
    <property type="match status" value="1"/>
</dbReference>
<dbReference type="Pfam" id="PF01476">
    <property type="entry name" value="LysM"/>
    <property type="match status" value="1"/>
</dbReference>
<dbReference type="Proteomes" id="UP001595478">
    <property type="component" value="Unassembled WGS sequence"/>
</dbReference>
<dbReference type="RefSeq" id="WP_376919281.1">
    <property type="nucleotide sequence ID" value="NZ_JBHRSW010000007.1"/>
</dbReference>
<dbReference type="InterPro" id="IPR018392">
    <property type="entry name" value="LysM"/>
</dbReference>
<feature type="domain" description="LysM" evidence="2">
    <location>
        <begin position="326"/>
        <end position="370"/>
    </location>
</feature>
<dbReference type="PROSITE" id="PS50005">
    <property type="entry name" value="TPR"/>
    <property type="match status" value="2"/>
</dbReference>
<gene>
    <name evidence="3" type="primary">pilW</name>
    <name evidence="3" type="ORF">ACFOHL_05885</name>
</gene>
<dbReference type="PROSITE" id="PS51782">
    <property type="entry name" value="LYSM"/>
    <property type="match status" value="1"/>
</dbReference>
<dbReference type="InterPro" id="IPR011990">
    <property type="entry name" value="TPR-like_helical_dom_sf"/>
</dbReference>
<keyword evidence="1" id="KW-0802">TPR repeat</keyword>
<reference evidence="4" key="1">
    <citation type="journal article" date="2019" name="Int. J. Syst. Evol. Microbiol.">
        <title>The Global Catalogue of Microorganisms (GCM) 10K type strain sequencing project: providing services to taxonomists for standard genome sequencing and annotation.</title>
        <authorList>
            <consortium name="The Broad Institute Genomics Platform"/>
            <consortium name="The Broad Institute Genome Sequencing Center for Infectious Disease"/>
            <person name="Wu L."/>
            <person name="Ma J."/>
        </authorList>
    </citation>
    <scope>NUCLEOTIDE SEQUENCE [LARGE SCALE GENOMIC DNA]</scope>
    <source>
        <strain evidence="4">KCTC 52473</strain>
    </source>
</reference>
<feature type="repeat" description="TPR" evidence="1">
    <location>
        <begin position="38"/>
        <end position="71"/>
    </location>
</feature>
<keyword evidence="4" id="KW-1185">Reference proteome</keyword>
<dbReference type="InterPro" id="IPR019734">
    <property type="entry name" value="TPR_rpt"/>
</dbReference>
<dbReference type="Pfam" id="PF13424">
    <property type="entry name" value="TPR_12"/>
    <property type="match status" value="1"/>
</dbReference>
<dbReference type="Pfam" id="PF13181">
    <property type="entry name" value="TPR_8"/>
    <property type="match status" value="2"/>
</dbReference>
<evidence type="ECO:0000259" key="2">
    <source>
        <dbReference type="PROSITE" id="PS51782"/>
    </source>
</evidence>
<dbReference type="EMBL" id="JBHRSW010000007">
    <property type="protein sequence ID" value="MFC3121142.1"/>
    <property type="molecule type" value="Genomic_DNA"/>
</dbReference>
<dbReference type="SUPFAM" id="SSF81901">
    <property type="entry name" value="HCP-like"/>
    <property type="match status" value="1"/>
</dbReference>
<dbReference type="PROSITE" id="PS51257">
    <property type="entry name" value="PROKAR_LIPOPROTEIN"/>
    <property type="match status" value="1"/>
</dbReference>
<evidence type="ECO:0000313" key="4">
    <source>
        <dbReference type="Proteomes" id="UP001595478"/>
    </source>
</evidence>
<dbReference type="Gene3D" id="3.10.350.10">
    <property type="entry name" value="LysM domain"/>
    <property type="match status" value="1"/>
</dbReference>
<protein>
    <submittedName>
        <fullName evidence="3">Type IV pilus biogenesis/stability protein PilW</fullName>
    </submittedName>
</protein>
<name>A0ABV7FLE0_9ALTE</name>
<accession>A0ABV7FLE0</accession>
<dbReference type="SMART" id="SM00028">
    <property type="entry name" value="TPR"/>
    <property type="match status" value="4"/>
</dbReference>